<comment type="function">
    <text evidence="10">Catalyzes the 1,3-allylic rearrangement of the homoallylic substrate isopentenyl (IPP) to its highly electrophilic allylic isomer, dimethylallyl diphosphate (DMAPP).</text>
</comment>
<dbReference type="GO" id="GO:0005737">
    <property type="term" value="C:cytoplasm"/>
    <property type="evidence" value="ECO:0007669"/>
    <property type="project" value="UniProtKB-SubCell"/>
</dbReference>
<organism evidence="13 14">
    <name type="scientific">Clavibacter michiganensis subsp. michiganensis</name>
    <dbReference type="NCBI Taxonomy" id="33013"/>
    <lineage>
        <taxon>Bacteria</taxon>
        <taxon>Bacillati</taxon>
        <taxon>Actinomycetota</taxon>
        <taxon>Actinomycetes</taxon>
        <taxon>Micrococcales</taxon>
        <taxon>Microbacteriaceae</taxon>
        <taxon>Clavibacter</taxon>
    </lineage>
</organism>
<feature type="binding site" evidence="10">
    <location>
        <position position="48"/>
    </location>
    <ligand>
        <name>Mn(2+)</name>
        <dbReference type="ChEBI" id="CHEBI:29035"/>
    </ligand>
</feature>
<dbReference type="PANTHER" id="PTHR10885">
    <property type="entry name" value="ISOPENTENYL-DIPHOSPHATE DELTA-ISOMERASE"/>
    <property type="match status" value="1"/>
</dbReference>
<sequence>MKPNIVGVTESRERMPQHTELVVLLDDDGETIGTAPKATVHTRDTALHLAFSCHVFDAEGRILVTRRAIGKLTWPGVWTNSFCGHPAPDEDMREAVHRRAEQELGLELESVELVLPDFRYRATDAAGVVENEICPVFRAVAASPVDPRPEEVGEYQWVDPEQLIPAVAHTPWAFSPWLTLQLPLLYPEHAAHSGLAETAAAAAAVPAA</sequence>
<evidence type="ECO:0000256" key="5">
    <source>
        <dbReference type="ARBA" id="ARBA00022723"/>
    </source>
</evidence>
<evidence type="ECO:0000256" key="1">
    <source>
        <dbReference type="ARBA" id="ARBA00004826"/>
    </source>
</evidence>
<keyword evidence="4 10" id="KW-0963">Cytoplasm</keyword>
<feature type="binding site" evidence="10">
    <location>
        <position position="130"/>
    </location>
    <ligand>
        <name>Mn(2+)</name>
        <dbReference type="ChEBI" id="CHEBI:29035"/>
    </ligand>
</feature>
<dbReference type="InterPro" id="IPR056375">
    <property type="entry name" value="Idi_bact"/>
</dbReference>
<comment type="cofactor">
    <cofactor evidence="10">
        <name>Mn(2+)</name>
        <dbReference type="ChEBI" id="CHEBI:29035"/>
    </cofactor>
    <text evidence="10">Binds 1 Mn(2+) ion per subunit.</text>
</comment>
<dbReference type="GO" id="GO:0004452">
    <property type="term" value="F:isopentenyl-diphosphate delta-isomerase activity"/>
    <property type="evidence" value="ECO:0007669"/>
    <property type="project" value="UniProtKB-UniRule"/>
</dbReference>
<evidence type="ECO:0000256" key="4">
    <source>
        <dbReference type="ARBA" id="ARBA00022490"/>
    </source>
</evidence>
<dbReference type="NCBIfam" id="NF002995">
    <property type="entry name" value="PRK03759.1"/>
    <property type="match status" value="1"/>
</dbReference>
<evidence type="ECO:0000256" key="3">
    <source>
        <dbReference type="ARBA" id="ARBA00012057"/>
    </source>
</evidence>
<evidence type="ECO:0000256" key="9">
    <source>
        <dbReference type="ARBA" id="ARBA00023235"/>
    </source>
</evidence>
<keyword evidence="9 10" id="KW-0413">Isomerase</keyword>
<dbReference type="GO" id="GO:0008299">
    <property type="term" value="P:isoprenoid biosynthetic process"/>
    <property type="evidence" value="ECO:0007669"/>
    <property type="project" value="UniProtKB-UniRule"/>
</dbReference>
<feature type="binding site" evidence="10">
    <location>
        <position position="132"/>
    </location>
    <ligand>
        <name>Mn(2+)</name>
        <dbReference type="ChEBI" id="CHEBI:29035"/>
    </ligand>
</feature>
<evidence type="ECO:0000313" key="13">
    <source>
        <dbReference type="EMBL" id="OUE04338.1"/>
    </source>
</evidence>
<dbReference type="GO" id="GO:0046872">
    <property type="term" value="F:metal ion binding"/>
    <property type="evidence" value="ECO:0007669"/>
    <property type="project" value="UniProtKB-KW"/>
</dbReference>
<comment type="caution">
    <text evidence="13">The sequence shown here is derived from an EMBL/GenBank/DDBJ whole genome shotgun (WGS) entry which is preliminary data.</text>
</comment>
<keyword evidence="14" id="KW-1185">Reference proteome</keyword>
<evidence type="ECO:0000256" key="7">
    <source>
        <dbReference type="ARBA" id="ARBA00023211"/>
    </source>
</evidence>
<dbReference type="UniPathway" id="UPA00059">
    <property type="reaction ID" value="UER00104"/>
</dbReference>
<dbReference type="Proteomes" id="UP000195062">
    <property type="component" value="Unassembled WGS sequence"/>
</dbReference>
<evidence type="ECO:0000256" key="11">
    <source>
        <dbReference type="PIRSR" id="PIRSR018427-1"/>
    </source>
</evidence>
<comment type="pathway">
    <text evidence="1 10">Isoprenoid biosynthesis; dimethylallyl diphosphate biosynthesis; dimethylallyl diphosphate from isopentenyl diphosphate: step 1/1.</text>
</comment>
<proteinExistence type="inferred from homology"/>
<comment type="subcellular location">
    <subcellularLocation>
        <location evidence="10">Cytoplasm</location>
    </subcellularLocation>
</comment>
<keyword evidence="8 10" id="KW-0414">Isoprene biosynthesis</keyword>
<dbReference type="HAMAP" id="MF_00202">
    <property type="entry name" value="Idi"/>
    <property type="match status" value="1"/>
</dbReference>
<accession>A0A251XMP7</accession>
<dbReference type="GO" id="GO:0050992">
    <property type="term" value="P:dimethylallyl diphosphate biosynthetic process"/>
    <property type="evidence" value="ECO:0007669"/>
    <property type="project" value="UniProtKB-UniRule"/>
</dbReference>
<evidence type="ECO:0000259" key="12">
    <source>
        <dbReference type="PROSITE" id="PS51462"/>
    </source>
</evidence>
<comment type="similarity">
    <text evidence="2 10">Belongs to the IPP isomerase type 1 family.</text>
</comment>
<feature type="active site" evidence="10 11">
    <location>
        <position position="132"/>
    </location>
</feature>
<dbReference type="PANTHER" id="PTHR10885:SF0">
    <property type="entry name" value="ISOPENTENYL-DIPHOSPHATE DELTA-ISOMERASE"/>
    <property type="match status" value="1"/>
</dbReference>
<reference evidence="13 14" key="1">
    <citation type="submission" date="2016-08" db="EMBL/GenBank/DDBJ databases">
        <title>Genome sequence of Clavibacter michiganensis subsp. michiganensis strain CASJ007.</title>
        <authorList>
            <person name="Thapa S.P."/>
            <person name="Coaker G."/>
        </authorList>
    </citation>
    <scope>NUCLEOTIDE SEQUENCE [LARGE SCALE GENOMIC DNA]</scope>
    <source>
        <strain evidence="13">CASJ007</strain>
    </source>
</reference>
<evidence type="ECO:0000256" key="8">
    <source>
        <dbReference type="ARBA" id="ARBA00023229"/>
    </source>
</evidence>
<evidence type="ECO:0000256" key="6">
    <source>
        <dbReference type="ARBA" id="ARBA00022842"/>
    </source>
</evidence>
<dbReference type="NCBIfam" id="TIGR02150">
    <property type="entry name" value="IPP_isom_1"/>
    <property type="match status" value="1"/>
</dbReference>
<dbReference type="EC" id="5.3.3.2" evidence="3 10"/>
<dbReference type="InterPro" id="IPR011876">
    <property type="entry name" value="IsopentenylPP_isomerase_typ1"/>
</dbReference>
<dbReference type="EMBL" id="MDHH01000001">
    <property type="protein sequence ID" value="OUE04338.1"/>
    <property type="molecule type" value="Genomic_DNA"/>
</dbReference>
<dbReference type="SUPFAM" id="SSF55811">
    <property type="entry name" value="Nudix"/>
    <property type="match status" value="1"/>
</dbReference>
<gene>
    <name evidence="10 13" type="primary">idi</name>
    <name evidence="13" type="ORF">CMMCAS07_05280</name>
</gene>
<dbReference type="Gene3D" id="3.90.79.10">
    <property type="entry name" value="Nucleoside Triphosphate Pyrophosphohydrolase"/>
    <property type="match status" value="1"/>
</dbReference>
<evidence type="ECO:0000313" key="14">
    <source>
        <dbReference type="Proteomes" id="UP000195062"/>
    </source>
</evidence>
<protein>
    <recommendedName>
        <fullName evidence="3 10">Isopentenyl-diphosphate Delta-isomerase</fullName>
        <shortName evidence="10">IPP isomerase</shortName>
        <ecNumber evidence="3 10">5.3.3.2</ecNumber>
    </recommendedName>
    <alternativeName>
        <fullName evidence="10">IPP:DMAPP isomerase</fullName>
    </alternativeName>
    <alternativeName>
        <fullName evidence="10">Isopentenyl pyrophosphate isomerase</fullName>
    </alternativeName>
</protein>
<feature type="binding site" evidence="10">
    <location>
        <position position="85"/>
    </location>
    <ligand>
        <name>Mn(2+)</name>
        <dbReference type="ChEBI" id="CHEBI:29035"/>
    </ligand>
</feature>
<feature type="binding site" evidence="10">
    <location>
        <position position="41"/>
    </location>
    <ligand>
        <name>Mn(2+)</name>
        <dbReference type="ChEBI" id="CHEBI:29035"/>
    </ligand>
</feature>
<evidence type="ECO:0000256" key="10">
    <source>
        <dbReference type="HAMAP-Rule" id="MF_00202"/>
    </source>
</evidence>
<dbReference type="Pfam" id="PF00293">
    <property type="entry name" value="NUDIX"/>
    <property type="match status" value="1"/>
</dbReference>
<feature type="domain" description="Nudix hydrolase" evidence="12">
    <location>
        <begin position="46"/>
        <end position="180"/>
    </location>
</feature>
<dbReference type="PROSITE" id="PS51462">
    <property type="entry name" value="NUDIX"/>
    <property type="match status" value="1"/>
</dbReference>
<dbReference type="FunFam" id="3.90.79.10:FF:000009">
    <property type="entry name" value="Isopentenyl-diphosphate Delta-isomerase"/>
    <property type="match status" value="1"/>
</dbReference>
<dbReference type="CDD" id="cd02885">
    <property type="entry name" value="NUDIX_IPP_Isomerase"/>
    <property type="match status" value="1"/>
</dbReference>
<dbReference type="AlphaFoldDB" id="A0A251XMP7"/>
<keyword evidence="5 10" id="KW-0479">Metal-binding</keyword>
<dbReference type="PIRSF" id="PIRSF018427">
    <property type="entry name" value="Isopntndiph_ism"/>
    <property type="match status" value="1"/>
</dbReference>
<name>A0A251XMP7_CLAMM</name>
<dbReference type="InterPro" id="IPR000086">
    <property type="entry name" value="NUDIX_hydrolase_dom"/>
</dbReference>
<keyword evidence="7 10" id="KW-0464">Manganese</keyword>
<dbReference type="InterPro" id="IPR015797">
    <property type="entry name" value="NUDIX_hydrolase-like_dom_sf"/>
</dbReference>
<comment type="catalytic activity">
    <reaction evidence="10">
        <text>isopentenyl diphosphate = dimethylallyl diphosphate</text>
        <dbReference type="Rhea" id="RHEA:23284"/>
        <dbReference type="ChEBI" id="CHEBI:57623"/>
        <dbReference type="ChEBI" id="CHEBI:128769"/>
        <dbReference type="EC" id="5.3.3.2"/>
    </reaction>
</comment>
<feature type="active site" evidence="10 11">
    <location>
        <position position="83"/>
    </location>
</feature>
<feature type="binding site" evidence="10">
    <location>
        <position position="103"/>
    </location>
    <ligand>
        <name>Mg(2+)</name>
        <dbReference type="ChEBI" id="CHEBI:18420"/>
    </ligand>
</feature>
<keyword evidence="6 10" id="KW-0460">Magnesium</keyword>
<evidence type="ECO:0000256" key="2">
    <source>
        <dbReference type="ARBA" id="ARBA00007579"/>
    </source>
</evidence>
<comment type="cofactor">
    <cofactor evidence="10">
        <name>Mg(2+)</name>
        <dbReference type="ChEBI" id="CHEBI:18420"/>
    </cofactor>
    <text evidence="10">Binds 1 Mg(2+) ion per subunit. The magnesium ion binds only when substrate is bound.</text>
</comment>